<comment type="function">
    <text evidence="1">Plays a role in synthesis, processing and/or stability of 23S rRNA.</text>
</comment>
<dbReference type="InterPro" id="IPR039255">
    <property type="entry name" value="YceD_bac"/>
</dbReference>
<reference evidence="7" key="1">
    <citation type="submission" date="2023-06" db="EMBL/GenBank/DDBJ databases">
        <authorList>
            <person name="Jiang Y."/>
            <person name="Liu Q."/>
        </authorList>
    </citation>
    <scope>NUCLEOTIDE SEQUENCE</scope>
    <source>
        <strain evidence="7">CGMCC 1.12089</strain>
    </source>
</reference>
<comment type="similarity">
    <text evidence="2">Belongs to the DUF177 domain family.</text>
</comment>
<evidence type="ECO:0000256" key="4">
    <source>
        <dbReference type="ARBA" id="ARBA00022517"/>
    </source>
</evidence>
<evidence type="ECO:0000256" key="6">
    <source>
        <dbReference type="SAM" id="MobiDB-lite"/>
    </source>
</evidence>
<sequence>MKRAFAPERLDVAAFADASARLAGQDSLSRFPRLSAETVQPADASLEQSEVQWEAAGESRRDSAGRSEPWLHLFAEAIVPLVCQRCLGPVGVPLEVDRWFRFVADEETAAALDEEVEEDVLVVSREFDLKGLIEDELLMSLPVTPTHDVCPESLPASAVDADFEEAEQKKPNPFAALDKLRREKK</sequence>
<dbReference type="Pfam" id="PF02620">
    <property type="entry name" value="YceD"/>
    <property type="match status" value="1"/>
</dbReference>
<comment type="caution">
    <text evidence="7">The sequence shown here is derived from an EMBL/GenBank/DDBJ whole genome shotgun (WGS) entry which is preliminary data.</text>
</comment>
<evidence type="ECO:0000256" key="3">
    <source>
        <dbReference type="ARBA" id="ARBA00015716"/>
    </source>
</evidence>
<dbReference type="PANTHER" id="PTHR38099">
    <property type="entry name" value="LARGE RIBOSOMAL RNA SUBUNIT ACCUMULATION PROTEIN YCED"/>
    <property type="match status" value="1"/>
</dbReference>
<name>A0ABT7N6I8_9BURK</name>
<evidence type="ECO:0000256" key="2">
    <source>
        <dbReference type="ARBA" id="ARBA00010740"/>
    </source>
</evidence>
<proteinExistence type="inferred from homology"/>
<feature type="region of interest" description="Disordered" evidence="6">
    <location>
        <begin position="163"/>
        <end position="185"/>
    </location>
</feature>
<dbReference type="InterPro" id="IPR003772">
    <property type="entry name" value="YceD"/>
</dbReference>
<dbReference type="RefSeq" id="WP_286658650.1">
    <property type="nucleotide sequence ID" value="NZ_JASZYV010000001.1"/>
</dbReference>
<keyword evidence="4" id="KW-0690">Ribosome biogenesis</keyword>
<evidence type="ECO:0000256" key="1">
    <source>
        <dbReference type="ARBA" id="ARBA00002868"/>
    </source>
</evidence>
<accession>A0ABT7N6I8</accession>
<dbReference type="PANTHER" id="PTHR38099:SF1">
    <property type="entry name" value="LARGE RIBOSOMAL RNA SUBUNIT ACCUMULATION PROTEIN YCED"/>
    <property type="match status" value="1"/>
</dbReference>
<evidence type="ECO:0000313" key="7">
    <source>
        <dbReference type="EMBL" id="MDM0043553.1"/>
    </source>
</evidence>
<feature type="region of interest" description="Disordered" evidence="6">
    <location>
        <begin position="41"/>
        <end position="60"/>
    </location>
</feature>
<gene>
    <name evidence="7" type="ORF">QTH91_03585</name>
</gene>
<keyword evidence="8" id="KW-1185">Reference proteome</keyword>
<evidence type="ECO:0000313" key="8">
    <source>
        <dbReference type="Proteomes" id="UP001174908"/>
    </source>
</evidence>
<dbReference type="EMBL" id="JASZYV010000001">
    <property type="protein sequence ID" value="MDM0043553.1"/>
    <property type="molecule type" value="Genomic_DNA"/>
</dbReference>
<protein>
    <recommendedName>
        <fullName evidence="3">Large ribosomal RNA subunit accumulation protein YceD</fullName>
    </recommendedName>
    <alternativeName>
        <fullName evidence="5">23S rRNA accumulation protein YceD</fullName>
    </alternativeName>
</protein>
<organism evidence="7 8">
    <name type="scientific">Variovorax dokdonensis</name>
    <dbReference type="NCBI Taxonomy" id="344883"/>
    <lineage>
        <taxon>Bacteria</taxon>
        <taxon>Pseudomonadati</taxon>
        <taxon>Pseudomonadota</taxon>
        <taxon>Betaproteobacteria</taxon>
        <taxon>Burkholderiales</taxon>
        <taxon>Comamonadaceae</taxon>
        <taxon>Variovorax</taxon>
    </lineage>
</organism>
<dbReference type="Proteomes" id="UP001174908">
    <property type="component" value="Unassembled WGS sequence"/>
</dbReference>
<evidence type="ECO:0000256" key="5">
    <source>
        <dbReference type="ARBA" id="ARBA00031841"/>
    </source>
</evidence>